<evidence type="ECO:0000256" key="5">
    <source>
        <dbReference type="ARBA" id="ARBA00023163"/>
    </source>
</evidence>
<dbReference type="Gene3D" id="1.10.10.10">
    <property type="entry name" value="Winged helix-like DNA-binding domain superfamily/Winged helix DNA-binding domain"/>
    <property type="match status" value="1"/>
</dbReference>
<keyword evidence="3" id="KW-0731">Sigma factor</keyword>
<dbReference type="NCBIfam" id="TIGR02983">
    <property type="entry name" value="SigE-fam_strep"/>
    <property type="match status" value="1"/>
</dbReference>
<comment type="similarity">
    <text evidence="1">Belongs to the sigma-70 factor family. ECF subfamily.</text>
</comment>
<dbReference type="InterPro" id="IPR014325">
    <property type="entry name" value="RNA_pol_sigma-E_actinobac"/>
</dbReference>
<evidence type="ECO:0000313" key="9">
    <source>
        <dbReference type="EMBL" id="MBO2448853.1"/>
    </source>
</evidence>
<evidence type="ECO:0000259" key="7">
    <source>
        <dbReference type="Pfam" id="PF04542"/>
    </source>
</evidence>
<dbReference type="InterPro" id="IPR013324">
    <property type="entry name" value="RNA_pol_sigma_r3/r4-like"/>
</dbReference>
<feature type="domain" description="RNA polymerase sigma factor 70 region 4 type 2" evidence="8">
    <location>
        <begin position="124"/>
        <end position="174"/>
    </location>
</feature>
<dbReference type="PANTHER" id="PTHR43133:SF50">
    <property type="entry name" value="ECF RNA POLYMERASE SIGMA FACTOR SIGM"/>
    <property type="match status" value="1"/>
</dbReference>
<keyword evidence="5" id="KW-0804">Transcription</keyword>
<feature type="domain" description="RNA polymerase sigma-70 region 2" evidence="7">
    <location>
        <begin position="30"/>
        <end position="95"/>
    </location>
</feature>
<name>A0A939T401_9ACTN</name>
<dbReference type="CDD" id="cd06171">
    <property type="entry name" value="Sigma70_r4"/>
    <property type="match status" value="1"/>
</dbReference>
<evidence type="ECO:0000256" key="6">
    <source>
        <dbReference type="SAM" id="MobiDB-lite"/>
    </source>
</evidence>
<sequence>MPTGPHSDAADADANADPSTPSDRAEFRRFFERHHRELARLAYLMLGDPDAADDLTADALVAAWRQWDRVRAADQPLAYVRRVLMNLCSSRIRTLVRERGKLAILATTFEPHTDGPDVPAVVDVRAALRCLPTRKRACVVLRFAFDLSEQETAEVLGVSVGTVKSQTSKGMAQLEQLLGGSVLMPEVRN</sequence>
<keyword evidence="10" id="KW-1185">Reference proteome</keyword>
<dbReference type="Pfam" id="PF08281">
    <property type="entry name" value="Sigma70_r4_2"/>
    <property type="match status" value="1"/>
</dbReference>
<accession>A0A939T401</accession>
<dbReference type="EMBL" id="JAGEOJ010000006">
    <property type="protein sequence ID" value="MBO2448853.1"/>
    <property type="molecule type" value="Genomic_DNA"/>
</dbReference>
<dbReference type="InterPro" id="IPR036388">
    <property type="entry name" value="WH-like_DNA-bd_sf"/>
</dbReference>
<dbReference type="GO" id="GO:0003677">
    <property type="term" value="F:DNA binding"/>
    <property type="evidence" value="ECO:0007669"/>
    <property type="project" value="UniProtKB-KW"/>
</dbReference>
<dbReference type="InterPro" id="IPR039425">
    <property type="entry name" value="RNA_pol_sigma-70-like"/>
</dbReference>
<dbReference type="Proteomes" id="UP000669179">
    <property type="component" value="Unassembled WGS sequence"/>
</dbReference>
<protein>
    <submittedName>
        <fullName evidence="9">SigE family RNA polymerase sigma factor</fullName>
    </submittedName>
</protein>
<evidence type="ECO:0000313" key="10">
    <source>
        <dbReference type="Proteomes" id="UP000669179"/>
    </source>
</evidence>
<gene>
    <name evidence="9" type="ORF">J4573_17245</name>
</gene>
<dbReference type="GO" id="GO:0006352">
    <property type="term" value="P:DNA-templated transcription initiation"/>
    <property type="evidence" value="ECO:0007669"/>
    <property type="project" value="InterPro"/>
</dbReference>
<dbReference type="NCBIfam" id="TIGR02937">
    <property type="entry name" value="sigma70-ECF"/>
    <property type="match status" value="1"/>
</dbReference>
<evidence type="ECO:0000256" key="3">
    <source>
        <dbReference type="ARBA" id="ARBA00023082"/>
    </source>
</evidence>
<keyword evidence="2" id="KW-0805">Transcription regulation</keyword>
<keyword evidence="4" id="KW-0238">DNA-binding</keyword>
<feature type="region of interest" description="Disordered" evidence="6">
    <location>
        <begin position="1"/>
        <end position="23"/>
    </location>
</feature>
<organism evidence="9 10">
    <name type="scientific">Actinomadura barringtoniae</name>
    <dbReference type="NCBI Taxonomy" id="1427535"/>
    <lineage>
        <taxon>Bacteria</taxon>
        <taxon>Bacillati</taxon>
        <taxon>Actinomycetota</taxon>
        <taxon>Actinomycetes</taxon>
        <taxon>Streptosporangiales</taxon>
        <taxon>Thermomonosporaceae</taxon>
        <taxon>Actinomadura</taxon>
    </lineage>
</organism>
<dbReference type="SUPFAM" id="SSF88946">
    <property type="entry name" value="Sigma2 domain of RNA polymerase sigma factors"/>
    <property type="match status" value="1"/>
</dbReference>
<dbReference type="InterPro" id="IPR013249">
    <property type="entry name" value="RNA_pol_sigma70_r4_t2"/>
</dbReference>
<dbReference type="Pfam" id="PF04542">
    <property type="entry name" value="Sigma70_r2"/>
    <property type="match status" value="1"/>
</dbReference>
<reference evidence="9" key="1">
    <citation type="submission" date="2021-03" db="EMBL/GenBank/DDBJ databases">
        <authorList>
            <person name="Kanchanasin P."/>
            <person name="Saeng-In P."/>
            <person name="Phongsopitanun W."/>
            <person name="Yuki M."/>
            <person name="Kudo T."/>
            <person name="Ohkuma M."/>
            <person name="Tanasupawat S."/>
        </authorList>
    </citation>
    <scope>NUCLEOTIDE SEQUENCE</scope>
    <source>
        <strain evidence="9">GKU 128</strain>
    </source>
</reference>
<dbReference type="InterPro" id="IPR013325">
    <property type="entry name" value="RNA_pol_sigma_r2"/>
</dbReference>
<dbReference type="RefSeq" id="WP_208256505.1">
    <property type="nucleotide sequence ID" value="NZ_JAGEOJ010000006.1"/>
</dbReference>
<evidence type="ECO:0000256" key="1">
    <source>
        <dbReference type="ARBA" id="ARBA00010641"/>
    </source>
</evidence>
<dbReference type="InterPro" id="IPR014284">
    <property type="entry name" value="RNA_pol_sigma-70_dom"/>
</dbReference>
<dbReference type="GO" id="GO:0016987">
    <property type="term" value="F:sigma factor activity"/>
    <property type="evidence" value="ECO:0007669"/>
    <property type="project" value="UniProtKB-KW"/>
</dbReference>
<dbReference type="SUPFAM" id="SSF88659">
    <property type="entry name" value="Sigma3 and sigma4 domains of RNA polymerase sigma factors"/>
    <property type="match status" value="1"/>
</dbReference>
<evidence type="ECO:0000256" key="2">
    <source>
        <dbReference type="ARBA" id="ARBA00023015"/>
    </source>
</evidence>
<dbReference type="Gene3D" id="1.10.1740.10">
    <property type="match status" value="1"/>
</dbReference>
<dbReference type="InterPro" id="IPR007627">
    <property type="entry name" value="RNA_pol_sigma70_r2"/>
</dbReference>
<dbReference type="AlphaFoldDB" id="A0A939T401"/>
<dbReference type="PANTHER" id="PTHR43133">
    <property type="entry name" value="RNA POLYMERASE ECF-TYPE SIGMA FACTO"/>
    <property type="match status" value="1"/>
</dbReference>
<comment type="caution">
    <text evidence="9">The sequence shown here is derived from an EMBL/GenBank/DDBJ whole genome shotgun (WGS) entry which is preliminary data.</text>
</comment>
<evidence type="ECO:0000259" key="8">
    <source>
        <dbReference type="Pfam" id="PF08281"/>
    </source>
</evidence>
<proteinExistence type="inferred from homology"/>
<feature type="compositionally biased region" description="Low complexity" evidence="6">
    <location>
        <begin position="12"/>
        <end position="22"/>
    </location>
</feature>
<evidence type="ECO:0000256" key="4">
    <source>
        <dbReference type="ARBA" id="ARBA00023125"/>
    </source>
</evidence>